<dbReference type="Pfam" id="PF12277">
    <property type="entry name" value="DUF3618"/>
    <property type="match status" value="1"/>
</dbReference>
<dbReference type="OrthoDB" id="4568798at2"/>
<proteinExistence type="predicted"/>
<dbReference type="EMBL" id="CP034539">
    <property type="protein sequence ID" value="AZQ39304.1"/>
    <property type="molecule type" value="Genomic_DNA"/>
</dbReference>
<dbReference type="KEGG" id="scya:EJ357_42605"/>
<evidence type="ECO:0000313" key="2">
    <source>
        <dbReference type="EMBL" id="AZQ39304.1"/>
    </source>
</evidence>
<feature type="region of interest" description="Disordered" evidence="1">
    <location>
        <begin position="87"/>
        <end position="125"/>
    </location>
</feature>
<accession>A0A3S9MJG4</accession>
<name>A0A3S9MJG4_9ACTN</name>
<dbReference type="RefSeq" id="WP_126397448.1">
    <property type="nucleotide sequence ID" value="NZ_CP034539.1"/>
</dbReference>
<feature type="region of interest" description="Disordered" evidence="1">
    <location>
        <begin position="1"/>
        <end position="26"/>
    </location>
</feature>
<gene>
    <name evidence="2" type="ORF">EJ357_42605</name>
</gene>
<dbReference type="InterPro" id="IPR022062">
    <property type="entry name" value="DUF3618"/>
</dbReference>
<evidence type="ECO:0000256" key="1">
    <source>
        <dbReference type="SAM" id="MobiDB-lite"/>
    </source>
</evidence>
<keyword evidence="3" id="KW-1185">Reference proteome</keyword>
<reference evidence="2 3" key="1">
    <citation type="journal article" date="2019" name="Int. J. Syst. Evol. Microbiol.">
        <title>Streptomyces cyaneochromogenes sp. nov., a blue pigment-producing actinomycete from manganese-contaminated soil.</title>
        <authorList>
            <person name="Tang X."/>
            <person name="Zhao J."/>
            <person name="Li K."/>
            <person name="Chen Z."/>
            <person name="Sun Y."/>
            <person name="Gao J."/>
        </authorList>
    </citation>
    <scope>NUCLEOTIDE SEQUENCE [LARGE SCALE GENOMIC DNA]</scope>
    <source>
        <strain evidence="2 3">MK-45</strain>
    </source>
</reference>
<feature type="compositionally biased region" description="Basic and acidic residues" evidence="1">
    <location>
        <begin position="99"/>
        <end position="125"/>
    </location>
</feature>
<evidence type="ECO:0000313" key="3">
    <source>
        <dbReference type="Proteomes" id="UP000280298"/>
    </source>
</evidence>
<dbReference type="AlphaFoldDB" id="A0A3S9MJG4"/>
<protein>
    <submittedName>
        <fullName evidence="2">DUF3618 domain-containing protein</fullName>
    </submittedName>
</protein>
<sequence>MTQDKPPAGDEPAPSSQDLREQVEATREELGRTVEVLAAKTDVKARAHEKATEVKQQLAEKTHLVTSRLRGKATHAAHLVQDRAAEPVRAKATAATGQVRDKAVHIGELAREKTPEPLREKADQGRRMARANRAPLFAAASALIAVLVIRRARRRP</sequence>
<dbReference type="Proteomes" id="UP000280298">
    <property type="component" value="Chromosome"/>
</dbReference>
<organism evidence="2 3">
    <name type="scientific">Streptomyces cyaneochromogenes</name>
    <dbReference type="NCBI Taxonomy" id="2496836"/>
    <lineage>
        <taxon>Bacteria</taxon>
        <taxon>Bacillati</taxon>
        <taxon>Actinomycetota</taxon>
        <taxon>Actinomycetes</taxon>
        <taxon>Kitasatosporales</taxon>
        <taxon>Streptomycetaceae</taxon>
        <taxon>Streptomyces</taxon>
    </lineage>
</organism>